<dbReference type="SMART" id="SM00331">
    <property type="entry name" value="PP2C_SIG"/>
    <property type="match status" value="1"/>
</dbReference>
<evidence type="ECO:0000313" key="3">
    <source>
        <dbReference type="EMBL" id="KMM36306.1"/>
    </source>
</evidence>
<sequence length="336" mass="38931">MDDRDLQYQKYKSILENYLQEQSEQTLYKGQQFSRKMIEQKISPEEAVSLHVSVLEELFPDIPQRLKNSYDFLLEMMIGYGFAYREHQSLRSRQQQLESEIEIAANMQQTLLAGDKPDVKGLDIGAISKPAQKMSGDYYHFVQDENNCMSVAIADVIGKGIPAALCMSMIKYTMDSAPEQRMQPGAVLENLNRVVEQNVDPNMFITMFYGLYDPRVHSFYYAGAGHEPGFFYDAEKDEFEELYTKGLVLGVSKKTSYQEYQRVLYGNDMVIMLSDGVTECRSSSGFIERDEIVAMIRKYIHLSAQEIVDEVYRELERLQEFELRDDFTLVILRREV</sequence>
<evidence type="ECO:0000256" key="1">
    <source>
        <dbReference type="ARBA" id="ARBA00022801"/>
    </source>
</evidence>
<comment type="caution">
    <text evidence="3">The sequence shown here is derived from an EMBL/GenBank/DDBJ whole genome shotgun (WGS) entry which is preliminary data.</text>
</comment>
<dbReference type="PROSITE" id="PS51746">
    <property type="entry name" value="PPM_2"/>
    <property type="match status" value="1"/>
</dbReference>
<dbReference type="InterPro" id="IPR017944">
    <property type="entry name" value="KaiA/RbsU_helical_domain_sf"/>
</dbReference>
<feature type="domain" description="PPM-type phosphatase" evidence="2">
    <location>
        <begin position="123"/>
        <end position="334"/>
    </location>
</feature>
<gene>
    <name evidence="3" type="ORF">AB986_17830</name>
</gene>
<dbReference type="PANTHER" id="PTHR43156">
    <property type="entry name" value="STAGE II SPORULATION PROTEIN E-RELATED"/>
    <property type="match status" value="1"/>
</dbReference>
<evidence type="ECO:0000259" key="2">
    <source>
        <dbReference type="PROSITE" id="PS51746"/>
    </source>
</evidence>
<dbReference type="Pfam" id="PF07228">
    <property type="entry name" value="SpoIIE"/>
    <property type="match status" value="1"/>
</dbReference>
<dbReference type="EMBL" id="LELK01000006">
    <property type="protein sequence ID" value="KMM36306.1"/>
    <property type="molecule type" value="Genomic_DNA"/>
</dbReference>
<dbReference type="InterPro" id="IPR052016">
    <property type="entry name" value="Bact_Sigma-Reg"/>
</dbReference>
<evidence type="ECO:0000313" key="4">
    <source>
        <dbReference type="Proteomes" id="UP000035996"/>
    </source>
</evidence>
<dbReference type="SUPFAM" id="SSF81606">
    <property type="entry name" value="PP2C-like"/>
    <property type="match status" value="1"/>
</dbReference>
<dbReference type="InterPro" id="IPR036457">
    <property type="entry name" value="PPM-type-like_dom_sf"/>
</dbReference>
<dbReference type="Proteomes" id="UP000035996">
    <property type="component" value="Unassembled WGS sequence"/>
</dbReference>
<dbReference type="AlphaFoldDB" id="A0A0J6CJC4"/>
<reference evidence="3" key="1">
    <citation type="submission" date="2015-06" db="EMBL/GenBank/DDBJ databases">
        <authorList>
            <person name="Liu B."/>
            <person name="Wang J."/>
            <person name="Zhu Y."/>
            <person name="Liu G."/>
            <person name="Chen Q."/>
            <person name="Zheng C."/>
            <person name="Che J."/>
            <person name="Ge C."/>
            <person name="Shi H."/>
            <person name="Pan Z."/>
            <person name="Liu X."/>
        </authorList>
    </citation>
    <scope>NUCLEOTIDE SEQUENCE [LARGE SCALE GENOMIC DNA]</scope>
    <source>
        <strain evidence="3">DSM 16346</strain>
    </source>
</reference>
<dbReference type="InterPro" id="IPR014787">
    <property type="entry name" value="PSer_Pase_RsbU_N"/>
</dbReference>
<dbReference type="FunFam" id="3.60.40.10:FF:000045">
    <property type="entry name" value="Stage II sporulation protein E"/>
    <property type="match status" value="1"/>
</dbReference>
<keyword evidence="4" id="KW-1185">Reference proteome</keyword>
<dbReference type="InterPro" id="IPR001932">
    <property type="entry name" value="PPM-type_phosphatase-like_dom"/>
</dbReference>
<dbReference type="STRING" id="157733.AB986_17830"/>
<name>A0A0J6CJC4_9BACL</name>
<dbReference type="Pfam" id="PF08673">
    <property type="entry name" value="RsbU_N"/>
    <property type="match status" value="1"/>
</dbReference>
<dbReference type="PANTHER" id="PTHR43156:SF15">
    <property type="entry name" value="PHOSPHOSERINE PHOSPHATASE RSBU"/>
    <property type="match status" value="1"/>
</dbReference>
<accession>A0A0J6CJC4</accession>
<dbReference type="Gene3D" id="1.10.1240.30">
    <property type="entry name" value="KaiA/RbsU domain"/>
    <property type="match status" value="1"/>
</dbReference>
<dbReference type="PATRIC" id="fig|157733.3.peg.2030"/>
<dbReference type="OrthoDB" id="311592at2"/>
<dbReference type="RefSeq" id="WP_048312988.1">
    <property type="nucleotide sequence ID" value="NZ_CP119526.1"/>
</dbReference>
<dbReference type="Gene3D" id="3.60.40.10">
    <property type="entry name" value="PPM-type phosphatase domain"/>
    <property type="match status" value="1"/>
</dbReference>
<dbReference type="SUPFAM" id="SSF101215">
    <property type="entry name" value="KaiA/RbsU domain"/>
    <property type="match status" value="1"/>
</dbReference>
<dbReference type="GO" id="GO:0016791">
    <property type="term" value="F:phosphatase activity"/>
    <property type="evidence" value="ECO:0007669"/>
    <property type="project" value="TreeGrafter"/>
</dbReference>
<organism evidence="3 4">
    <name type="scientific">Guptibacillus hwajinpoensis</name>
    <dbReference type="NCBI Taxonomy" id="208199"/>
    <lineage>
        <taxon>Bacteria</taxon>
        <taxon>Bacillati</taxon>
        <taxon>Bacillota</taxon>
        <taxon>Bacilli</taxon>
        <taxon>Bacillales</taxon>
        <taxon>Guptibacillaceae</taxon>
        <taxon>Guptibacillus</taxon>
    </lineage>
</organism>
<keyword evidence="1" id="KW-0378">Hydrolase</keyword>
<proteinExistence type="predicted"/>
<protein>
    <submittedName>
        <fullName evidence="3">Phosphoserine phosphatase</fullName>
    </submittedName>
</protein>